<keyword evidence="4" id="KW-0067">ATP-binding</keyword>
<feature type="domain" description="Pyridoxamine kinase/Phosphomethylpyrimidine kinase" evidence="5">
    <location>
        <begin position="21"/>
        <end position="275"/>
    </location>
</feature>
<evidence type="ECO:0000313" key="6">
    <source>
        <dbReference type="EMBL" id="BAM81496.1"/>
    </source>
</evidence>
<dbReference type="Pfam" id="PF08543">
    <property type="entry name" value="Phos_pyr_kin"/>
    <property type="match status" value="1"/>
</dbReference>
<evidence type="ECO:0000313" key="7">
    <source>
        <dbReference type="Proteomes" id="UP000007014"/>
    </source>
</evidence>
<evidence type="ECO:0000256" key="4">
    <source>
        <dbReference type="ARBA" id="ARBA00022840"/>
    </source>
</evidence>
<dbReference type="OMA" id="NRHTHGT"/>
<dbReference type="CDD" id="cd01169">
    <property type="entry name" value="HMPP_kinase"/>
    <property type="match status" value="1"/>
</dbReference>
<dbReference type="GO" id="GO:0008902">
    <property type="term" value="F:hydroxymethylpyrimidine kinase activity"/>
    <property type="evidence" value="ECO:0007669"/>
    <property type="project" value="TreeGrafter"/>
</dbReference>
<protein>
    <submittedName>
        <fullName evidence="6">Phosphomethylpyrimidine kinase</fullName>
    </submittedName>
</protein>
<evidence type="ECO:0000256" key="1">
    <source>
        <dbReference type="ARBA" id="ARBA00022679"/>
    </source>
</evidence>
<gene>
    <name evidence="6" type="ORF">CYME_CMO125C</name>
</gene>
<dbReference type="PANTHER" id="PTHR20858:SF17">
    <property type="entry name" value="HYDROXYMETHYLPYRIMIDINE_PHOSPHOMETHYLPYRIMIDINE KINASE THI20-RELATED"/>
    <property type="match status" value="1"/>
</dbReference>
<dbReference type="Gramene" id="CMO125CT">
    <property type="protein sequence ID" value="CMO125CT"/>
    <property type="gene ID" value="CMO125C"/>
</dbReference>
<evidence type="ECO:0000256" key="2">
    <source>
        <dbReference type="ARBA" id="ARBA00022741"/>
    </source>
</evidence>
<dbReference type="GO" id="GO:0005524">
    <property type="term" value="F:ATP binding"/>
    <property type="evidence" value="ECO:0007669"/>
    <property type="project" value="UniProtKB-KW"/>
</dbReference>
<evidence type="ECO:0000259" key="5">
    <source>
        <dbReference type="Pfam" id="PF08543"/>
    </source>
</evidence>
<sequence length="297" mass="30588">MVRGEASSSSMPRALSIAGSDSGGGAGIQADLKTFEALGVYGMTVITAITAQNTVGVQAVEGVSPALVRAQLQSVLSDIGVDAIKTGMLLDCGTINVVADTIESSEPAAMAPLVVDPVMVAKSGDRLLAADAVAALKTRLAPLATVLTPNIPEAEQLLGRRLTIDSMDSMRRALVELMEELPETRAVLLKGGHLDSTGNVCVDLFSDRVHGGLTELTLSRLSSRNSHGTGCTTASAIAAGLAKGYPLLKAVYLSKRYVHGCIEHALPLGAGCGPLFHAHLQAADGALDAKLKELIGD</sequence>
<dbReference type="NCBIfam" id="TIGR00097">
    <property type="entry name" value="HMP-P_kinase"/>
    <property type="match status" value="1"/>
</dbReference>
<dbReference type="RefSeq" id="XP_005537532.1">
    <property type="nucleotide sequence ID" value="XM_005537475.1"/>
</dbReference>
<name>M1UUG1_CYAM1</name>
<dbReference type="InterPro" id="IPR013749">
    <property type="entry name" value="PM/HMP-P_kinase-1"/>
</dbReference>
<dbReference type="GO" id="GO:0009228">
    <property type="term" value="P:thiamine biosynthetic process"/>
    <property type="evidence" value="ECO:0007669"/>
    <property type="project" value="InterPro"/>
</dbReference>
<evidence type="ECO:0000256" key="3">
    <source>
        <dbReference type="ARBA" id="ARBA00022777"/>
    </source>
</evidence>
<keyword evidence="2" id="KW-0547">Nucleotide-binding</keyword>
<keyword evidence="7" id="KW-1185">Reference proteome</keyword>
<dbReference type="EMBL" id="AP006497">
    <property type="protein sequence ID" value="BAM81496.1"/>
    <property type="molecule type" value="Genomic_DNA"/>
</dbReference>
<dbReference type="OrthoDB" id="10028886at2759"/>
<dbReference type="GO" id="GO:0005829">
    <property type="term" value="C:cytosol"/>
    <property type="evidence" value="ECO:0007669"/>
    <property type="project" value="TreeGrafter"/>
</dbReference>
<dbReference type="Gene3D" id="3.40.1190.20">
    <property type="match status" value="1"/>
</dbReference>
<dbReference type="InterPro" id="IPR029056">
    <property type="entry name" value="Ribokinase-like"/>
</dbReference>
<dbReference type="FunFam" id="3.40.1190.20:FF:000003">
    <property type="entry name" value="Phosphomethylpyrimidine kinase ThiD"/>
    <property type="match status" value="1"/>
</dbReference>
<dbReference type="AlphaFoldDB" id="M1UUG1"/>
<dbReference type="GeneID" id="16995626"/>
<proteinExistence type="predicted"/>
<accession>M1UUG1</accession>
<keyword evidence="3 6" id="KW-0418">Kinase</keyword>
<dbReference type="HOGENOM" id="CLU_020520_0_0_1"/>
<organism evidence="6 7">
    <name type="scientific">Cyanidioschyzon merolae (strain NIES-3377 / 10D)</name>
    <name type="common">Unicellular red alga</name>
    <dbReference type="NCBI Taxonomy" id="280699"/>
    <lineage>
        <taxon>Eukaryota</taxon>
        <taxon>Rhodophyta</taxon>
        <taxon>Bangiophyceae</taxon>
        <taxon>Cyanidiales</taxon>
        <taxon>Cyanidiaceae</taxon>
        <taxon>Cyanidioschyzon</taxon>
    </lineage>
</organism>
<dbReference type="SUPFAM" id="SSF53613">
    <property type="entry name" value="Ribokinase-like"/>
    <property type="match status" value="1"/>
</dbReference>
<dbReference type="STRING" id="280699.M1UUG1"/>
<dbReference type="KEGG" id="cme:CYME_CMO125C"/>
<dbReference type="Proteomes" id="UP000007014">
    <property type="component" value="Chromosome 15"/>
</dbReference>
<reference evidence="6 7" key="1">
    <citation type="journal article" date="2004" name="Nature">
        <title>Genome sequence of the ultrasmall unicellular red alga Cyanidioschyzon merolae 10D.</title>
        <authorList>
            <person name="Matsuzaki M."/>
            <person name="Misumi O."/>
            <person name="Shin-i T."/>
            <person name="Maruyama S."/>
            <person name="Takahara M."/>
            <person name="Miyagishima S."/>
            <person name="Mori T."/>
            <person name="Nishida K."/>
            <person name="Yagisawa F."/>
            <person name="Nishida K."/>
            <person name="Yoshida Y."/>
            <person name="Nishimura Y."/>
            <person name="Nakao S."/>
            <person name="Kobayashi T."/>
            <person name="Momoyama Y."/>
            <person name="Higashiyama T."/>
            <person name="Minoda A."/>
            <person name="Sano M."/>
            <person name="Nomoto H."/>
            <person name="Oishi K."/>
            <person name="Hayashi H."/>
            <person name="Ohta F."/>
            <person name="Nishizaka S."/>
            <person name="Haga S."/>
            <person name="Miura S."/>
            <person name="Morishita T."/>
            <person name="Kabeya Y."/>
            <person name="Terasawa K."/>
            <person name="Suzuki Y."/>
            <person name="Ishii Y."/>
            <person name="Asakawa S."/>
            <person name="Takano H."/>
            <person name="Ohta N."/>
            <person name="Kuroiwa H."/>
            <person name="Tanaka K."/>
            <person name="Shimizu N."/>
            <person name="Sugano S."/>
            <person name="Sato N."/>
            <person name="Nozaki H."/>
            <person name="Ogasawara N."/>
            <person name="Kohara Y."/>
            <person name="Kuroiwa T."/>
        </authorList>
    </citation>
    <scope>NUCLEOTIDE SEQUENCE [LARGE SCALE GENOMIC DNA]</scope>
    <source>
        <strain evidence="6 7">10D</strain>
    </source>
</reference>
<dbReference type="eggNOG" id="KOG2598">
    <property type="taxonomic scope" value="Eukaryota"/>
</dbReference>
<keyword evidence="1" id="KW-0808">Transferase</keyword>
<dbReference type="GO" id="GO:0008972">
    <property type="term" value="F:phosphomethylpyrimidine kinase activity"/>
    <property type="evidence" value="ECO:0007669"/>
    <property type="project" value="InterPro"/>
</dbReference>
<dbReference type="PANTHER" id="PTHR20858">
    <property type="entry name" value="PHOSPHOMETHYLPYRIMIDINE KINASE"/>
    <property type="match status" value="1"/>
</dbReference>
<reference evidence="6 7" key="2">
    <citation type="journal article" date="2007" name="BMC Biol.">
        <title>A 100%-complete sequence reveals unusually simple genomic features in the hot-spring red alga Cyanidioschyzon merolae.</title>
        <authorList>
            <person name="Nozaki H."/>
            <person name="Takano H."/>
            <person name="Misumi O."/>
            <person name="Terasawa K."/>
            <person name="Matsuzaki M."/>
            <person name="Maruyama S."/>
            <person name="Nishida K."/>
            <person name="Yagisawa F."/>
            <person name="Yoshida Y."/>
            <person name="Fujiwara T."/>
            <person name="Takio S."/>
            <person name="Tamura K."/>
            <person name="Chung S.J."/>
            <person name="Nakamura S."/>
            <person name="Kuroiwa H."/>
            <person name="Tanaka K."/>
            <person name="Sato N."/>
            <person name="Kuroiwa T."/>
        </authorList>
    </citation>
    <scope>NUCLEOTIDE SEQUENCE [LARGE SCALE GENOMIC DNA]</scope>
    <source>
        <strain evidence="6 7">10D</strain>
    </source>
</reference>
<dbReference type="InterPro" id="IPR004399">
    <property type="entry name" value="HMP/HMP-P_kinase_dom"/>
</dbReference>